<keyword evidence="5" id="KW-0325">Glycoprotein</keyword>
<comment type="similarity">
    <text evidence="2">Belongs to the COBRA family.</text>
</comment>
<dbReference type="InterPro" id="IPR006918">
    <property type="entry name" value="COBRA_pln"/>
</dbReference>
<evidence type="ECO:0000313" key="9">
    <source>
        <dbReference type="Proteomes" id="UP001152561"/>
    </source>
</evidence>
<dbReference type="AlphaFoldDB" id="A0A9Q1LHN5"/>
<evidence type="ECO:0000313" key="8">
    <source>
        <dbReference type="EMBL" id="KAJ8536331.1"/>
    </source>
</evidence>
<organism evidence="8 9">
    <name type="scientific">Anisodus acutangulus</name>
    <dbReference type="NCBI Taxonomy" id="402998"/>
    <lineage>
        <taxon>Eukaryota</taxon>
        <taxon>Viridiplantae</taxon>
        <taxon>Streptophyta</taxon>
        <taxon>Embryophyta</taxon>
        <taxon>Tracheophyta</taxon>
        <taxon>Spermatophyta</taxon>
        <taxon>Magnoliopsida</taxon>
        <taxon>eudicotyledons</taxon>
        <taxon>Gunneridae</taxon>
        <taxon>Pentapetalae</taxon>
        <taxon>asterids</taxon>
        <taxon>lamiids</taxon>
        <taxon>Solanales</taxon>
        <taxon>Solanaceae</taxon>
        <taxon>Solanoideae</taxon>
        <taxon>Hyoscyameae</taxon>
        <taxon>Anisodus</taxon>
    </lineage>
</organism>
<dbReference type="OrthoDB" id="2012261at2759"/>
<dbReference type="Proteomes" id="UP001152561">
    <property type="component" value="Unassembled WGS sequence"/>
</dbReference>
<name>A0A9Q1LHN5_9SOLA</name>
<comment type="subcellular location">
    <subcellularLocation>
        <location evidence="1">Cell membrane</location>
        <topology evidence="1">Lipid-anchor</topology>
        <topology evidence="1">GPI-anchor</topology>
    </subcellularLocation>
</comment>
<dbReference type="Pfam" id="PF25079">
    <property type="entry name" value="COB_C"/>
    <property type="match status" value="1"/>
</dbReference>
<evidence type="ECO:0000256" key="5">
    <source>
        <dbReference type="ARBA" id="ARBA00023180"/>
    </source>
</evidence>
<reference evidence="9" key="1">
    <citation type="journal article" date="2023" name="Proc. Natl. Acad. Sci. U.S.A.">
        <title>Genomic and structural basis for evolution of tropane alkaloid biosynthesis.</title>
        <authorList>
            <person name="Wanga Y.-J."/>
            <person name="Taina T."/>
            <person name="Yua J.-Y."/>
            <person name="Lia J."/>
            <person name="Xua B."/>
            <person name="Chenc J."/>
            <person name="D'Auriad J.C."/>
            <person name="Huanga J.-P."/>
            <person name="Huanga S.-X."/>
        </authorList>
    </citation>
    <scope>NUCLEOTIDE SEQUENCE [LARGE SCALE GENOMIC DNA]</scope>
    <source>
        <strain evidence="9">cv. KIB-2019</strain>
    </source>
</reference>
<dbReference type="PANTHER" id="PTHR31673:SF26">
    <property type="entry name" value="COBRA-LIKE PROTEIN"/>
    <property type="match status" value="1"/>
</dbReference>
<dbReference type="GO" id="GO:0052324">
    <property type="term" value="P:plant-type cell wall cellulose biosynthetic process"/>
    <property type="evidence" value="ECO:0007669"/>
    <property type="project" value="TreeGrafter"/>
</dbReference>
<evidence type="ECO:0000256" key="3">
    <source>
        <dbReference type="ARBA" id="ARBA00022622"/>
    </source>
</evidence>
<proteinExistence type="inferred from homology"/>
<dbReference type="GO" id="GO:0098552">
    <property type="term" value="C:side of membrane"/>
    <property type="evidence" value="ECO:0007669"/>
    <property type="project" value="UniProtKB-KW"/>
</dbReference>
<dbReference type="GO" id="GO:0010215">
    <property type="term" value="P:cellulose microfibril organization"/>
    <property type="evidence" value="ECO:0007669"/>
    <property type="project" value="InterPro"/>
</dbReference>
<accession>A0A9Q1LHN5</accession>
<comment type="caution">
    <text evidence="8">The sequence shown here is derived from an EMBL/GenBank/DDBJ whole genome shotgun (WGS) entry which is preliminary data.</text>
</comment>
<evidence type="ECO:0000256" key="1">
    <source>
        <dbReference type="ARBA" id="ARBA00004609"/>
    </source>
</evidence>
<gene>
    <name evidence="8" type="ORF">K7X08_034732</name>
</gene>
<dbReference type="InterPro" id="IPR056900">
    <property type="entry name" value="COB_C"/>
</dbReference>
<keyword evidence="6" id="KW-0449">Lipoprotein</keyword>
<keyword evidence="9" id="KW-1185">Reference proteome</keyword>
<keyword evidence="3" id="KW-0472">Membrane</keyword>
<evidence type="ECO:0000259" key="7">
    <source>
        <dbReference type="Pfam" id="PF25079"/>
    </source>
</evidence>
<dbReference type="PANTHER" id="PTHR31673">
    <property type="entry name" value="PROTEIN COBRA"/>
    <property type="match status" value="1"/>
</dbReference>
<evidence type="ECO:0000256" key="4">
    <source>
        <dbReference type="ARBA" id="ARBA00022729"/>
    </source>
</evidence>
<evidence type="ECO:0000256" key="2">
    <source>
        <dbReference type="ARBA" id="ARBA00005507"/>
    </source>
</evidence>
<feature type="domain" description="COBRA C-terminal" evidence="7">
    <location>
        <begin position="2"/>
        <end position="105"/>
    </location>
</feature>
<sequence>MTNFNYQFSYTQWTLVVQHHNATQVSGFSYKPLMPYTSINDTALFYGRKPYNDVLMQAGPKGNVHSDLTLNKDGKKLDLKKGWAFPRRVYFNGNLCVMPTPDSYPYVPNPPAPDN</sequence>
<keyword evidence="3" id="KW-0336">GPI-anchor</keyword>
<keyword evidence="4" id="KW-0732">Signal</keyword>
<dbReference type="GO" id="GO:0005886">
    <property type="term" value="C:plasma membrane"/>
    <property type="evidence" value="ECO:0007669"/>
    <property type="project" value="UniProtKB-SubCell"/>
</dbReference>
<evidence type="ECO:0000256" key="6">
    <source>
        <dbReference type="ARBA" id="ARBA00023288"/>
    </source>
</evidence>
<dbReference type="EMBL" id="JAJAGQ010000018">
    <property type="protein sequence ID" value="KAJ8536331.1"/>
    <property type="molecule type" value="Genomic_DNA"/>
</dbReference>
<protein>
    <recommendedName>
        <fullName evidence="7">COBRA C-terminal domain-containing protein</fullName>
    </recommendedName>
</protein>